<evidence type="ECO:0000256" key="2">
    <source>
        <dbReference type="ARBA" id="ARBA00022525"/>
    </source>
</evidence>
<dbReference type="InterPro" id="IPR037941">
    <property type="entry name" value="SeP"/>
</dbReference>
<evidence type="ECO:0000256" key="6">
    <source>
        <dbReference type="SAM" id="MobiDB-lite"/>
    </source>
</evidence>
<feature type="compositionally biased region" description="Basic residues" evidence="6">
    <location>
        <begin position="273"/>
        <end position="290"/>
    </location>
</feature>
<proteinExistence type="predicted"/>
<keyword evidence="3" id="KW-0732">Signal</keyword>
<keyword evidence="5" id="KW-0325">Glycoprotein</keyword>
<feature type="region of interest" description="Disordered" evidence="6">
    <location>
        <begin position="247"/>
        <end position="322"/>
    </location>
</feature>
<evidence type="ECO:0000313" key="8">
    <source>
        <dbReference type="EMBL" id="KAI1883139.1"/>
    </source>
</evidence>
<evidence type="ECO:0000256" key="3">
    <source>
        <dbReference type="ARBA" id="ARBA00022729"/>
    </source>
</evidence>
<keyword evidence="2" id="KW-0964">Secreted</keyword>
<comment type="subcellular location">
    <subcellularLocation>
        <location evidence="1">Secreted</location>
    </subcellularLocation>
</comment>
<dbReference type="PANTHER" id="PTHR10105:SF4">
    <property type="entry name" value="SELENOPROTEIN P2"/>
    <property type="match status" value="1"/>
</dbReference>
<dbReference type="AlphaFoldDB" id="A0A8T3CDQ7"/>
<dbReference type="Pfam" id="PF04592">
    <property type="entry name" value="SelP_N"/>
    <property type="match status" value="1"/>
</dbReference>
<feature type="domain" description="Selenoprotein P N-terminal" evidence="7">
    <location>
        <begin position="75"/>
        <end position="319"/>
    </location>
</feature>
<dbReference type="EMBL" id="JAERUA010000024">
    <property type="protein sequence ID" value="KAI1883139.1"/>
    <property type="molecule type" value="Genomic_DNA"/>
</dbReference>
<name>A0A8T3CDQ7_9TELE</name>
<accession>A0A8T3CDQ7</accession>
<dbReference type="Proteomes" id="UP000829720">
    <property type="component" value="Unassembled WGS sequence"/>
</dbReference>
<evidence type="ECO:0000256" key="4">
    <source>
        <dbReference type="ARBA" id="ARBA00022933"/>
    </source>
</evidence>
<organism evidence="8 9">
    <name type="scientific">Albula goreensis</name>
    <dbReference type="NCBI Taxonomy" id="1534307"/>
    <lineage>
        <taxon>Eukaryota</taxon>
        <taxon>Metazoa</taxon>
        <taxon>Chordata</taxon>
        <taxon>Craniata</taxon>
        <taxon>Vertebrata</taxon>
        <taxon>Euteleostomi</taxon>
        <taxon>Actinopterygii</taxon>
        <taxon>Neopterygii</taxon>
        <taxon>Teleostei</taxon>
        <taxon>Albuliformes</taxon>
        <taxon>Albulidae</taxon>
        <taxon>Albula</taxon>
    </lineage>
</organism>
<reference evidence="8" key="1">
    <citation type="submission" date="2021-01" db="EMBL/GenBank/DDBJ databases">
        <authorList>
            <person name="Zahm M."/>
            <person name="Roques C."/>
            <person name="Cabau C."/>
            <person name="Klopp C."/>
            <person name="Donnadieu C."/>
            <person name="Jouanno E."/>
            <person name="Lampietro C."/>
            <person name="Louis A."/>
            <person name="Herpin A."/>
            <person name="Echchiki A."/>
            <person name="Berthelot C."/>
            <person name="Parey E."/>
            <person name="Roest-Crollius H."/>
            <person name="Braasch I."/>
            <person name="Postlethwait J."/>
            <person name="Bobe J."/>
            <person name="Montfort J."/>
            <person name="Bouchez O."/>
            <person name="Begum T."/>
            <person name="Mejri S."/>
            <person name="Adams A."/>
            <person name="Chen W.-J."/>
            <person name="Guiguen Y."/>
        </authorList>
    </citation>
    <scope>NUCLEOTIDE SEQUENCE</scope>
    <source>
        <tissue evidence="8">Blood</tissue>
    </source>
</reference>
<dbReference type="GO" id="GO:0008430">
    <property type="term" value="F:selenium binding"/>
    <property type="evidence" value="ECO:0007669"/>
    <property type="project" value="InterPro"/>
</dbReference>
<feature type="compositionally biased region" description="Basic and acidic residues" evidence="6">
    <location>
        <begin position="291"/>
        <end position="305"/>
    </location>
</feature>
<dbReference type="GO" id="GO:0001887">
    <property type="term" value="P:selenium compound metabolic process"/>
    <property type="evidence" value="ECO:0007669"/>
    <property type="project" value="TreeGrafter"/>
</dbReference>
<evidence type="ECO:0000259" key="7">
    <source>
        <dbReference type="Pfam" id="PF04592"/>
    </source>
</evidence>
<evidence type="ECO:0000256" key="5">
    <source>
        <dbReference type="ARBA" id="ARBA00023180"/>
    </source>
</evidence>
<dbReference type="PANTHER" id="PTHR10105">
    <property type="entry name" value="SELENOPROTEIN P"/>
    <property type="match status" value="1"/>
</dbReference>
<evidence type="ECO:0000256" key="1">
    <source>
        <dbReference type="ARBA" id="ARBA00004613"/>
    </source>
</evidence>
<protein>
    <recommendedName>
        <fullName evidence="7">Selenoprotein P N-terminal domain-containing protein</fullName>
    </recommendedName>
</protein>
<gene>
    <name evidence="8" type="ORF">AGOR_G00242150</name>
</gene>
<dbReference type="GO" id="GO:0005576">
    <property type="term" value="C:extracellular region"/>
    <property type="evidence" value="ECO:0007669"/>
    <property type="project" value="UniProtKB-SubCell"/>
</dbReference>
<keyword evidence="4" id="KW-0712">Selenocysteine</keyword>
<evidence type="ECO:0000313" key="9">
    <source>
        <dbReference type="Proteomes" id="UP000829720"/>
    </source>
</evidence>
<sequence length="322" mass="36125">MIISSEVPSCTSPAVVLLLGNVTRKTEGTKNNRKQWGKLGIDSMQLWGLRALWLSALSGLLRAETLFVEGDNDPSKICKLPPHWEIAGQTPMESLRGKVAVASRLGNLRDKLARSGLMDVGFLVVNERTAMSRAMYWELKRRVAEGIPVYQQAALQDDVWEALQGDKDDFLVYDRCGRLTFHIVLPYSFLHYPFIEAAIRATYHKDICGNCSVNSNSTLSAQWNITQHNVTELPEVKKNVMDASITEGVPLPTSSDPRALEKPVGVPVDTPHNHHNHQGMPHPNHHHHHSDHGLHQDQGSQDHDHHSQHHDHHSQHQDHSGH</sequence>
<comment type="caution">
    <text evidence="8">The sequence shown here is derived from an EMBL/GenBank/DDBJ whole genome shotgun (WGS) entry which is preliminary data.</text>
</comment>
<dbReference type="OrthoDB" id="6134775at2759"/>
<keyword evidence="9" id="KW-1185">Reference proteome</keyword>
<dbReference type="InterPro" id="IPR007671">
    <property type="entry name" value="Selenoprotein-P_N"/>
</dbReference>